<feature type="domain" description="IDEAL" evidence="1">
    <location>
        <begin position="38"/>
        <end position="74"/>
    </location>
</feature>
<reference evidence="2 3" key="1">
    <citation type="submission" date="2018-06" db="EMBL/GenBank/DDBJ databases">
        <title>Genomic Encyclopedia of Type Strains, Phase IV (KMG-IV): sequencing the most valuable type-strain genomes for metagenomic binning, comparative biology and taxonomic classification.</title>
        <authorList>
            <person name="Goeker M."/>
        </authorList>
    </citation>
    <scope>NUCLEOTIDE SEQUENCE [LARGE SCALE GENOMIC DNA]</scope>
    <source>
        <strain evidence="2 3">DSM 15140</strain>
    </source>
</reference>
<organism evidence="2 3">
    <name type="scientific">Paraliobacillus ryukyuensis</name>
    <dbReference type="NCBI Taxonomy" id="200904"/>
    <lineage>
        <taxon>Bacteria</taxon>
        <taxon>Bacillati</taxon>
        <taxon>Bacillota</taxon>
        <taxon>Bacilli</taxon>
        <taxon>Bacillales</taxon>
        <taxon>Bacillaceae</taxon>
        <taxon>Paraliobacillus</taxon>
    </lineage>
</organism>
<dbReference type="AlphaFoldDB" id="A0A366E954"/>
<evidence type="ECO:0000259" key="1">
    <source>
        <dbReference type="SMART" id="SM00914"/>
    </source>
</evidence>
<dbReference type="STRING" id="200904.GCA_900168775_01173"/>
<comment type="caution">
    <text evidence="2">The sequence shown here is derived from an EMBL/GenBank/DDBJ whole genome shotgun (WGS) entry which is preliminary data.</text>
</comment>
<dbReference type="InterPro" id="IPR014957">
    <property type="entry name" value="IDEAL_dom"/>
</dbReference>
<dbReference type="Gene3D" id="4.10.810.10">
    <property type="entry name" value="Virus Scaffolding Protein, Chain A"/>
    <property type="match status" value="1"/>
</dbReference>
<dbReference type="OrthoDB" id="2691639at2"/>
<dbReference type="RefSeq" id="WP_079709088.1">
    <property type="nucleotide sequence ID" value="NZ_BAABQN010000005.1"/>
</dbReference>
<accession>A0A366E954</accession>
<dbReference type="EMBL" id="QNRI01000005">
    <property type="protein sequence ID" value="RBO98279.1"/>
    <property type="molecule type" value="Genomic_DNA"/>
</dbReference>
<dbReference type="InterPro" id="IPR027393">
    <property type="entry name" value="Virus_scaffolding_prot_C"/>
</dbReference>
<dbReference type="Proteomes" id="UP000252254">
    <property type="component" value="Unassembled WGS sequence"/>
</dbReference>
<proteinExistence type="predicted"/>
<keyword evidence="3" id="KW-1185">Reference proteome</keyword>
<evidence type="ECO:0000313" key="2">
    <source>
        <dbReference type="EMBL" id="RBO98279.1"/>
    </source>
</evidence>
<evidence type="ECO:0000313" key="3">
    <source>
        <dbReference type="Proteomes" id="UP000252254"/>
    </source>
</evidence>
<sequence>MKKQKTNFVLSTYSALEGTPIKAKKEISFEIKLASRLLLDELVSTWNKSNLEQRINESIDQKDKPTFMRLSKAYQTYTYEF</sequence>
<dbReference type="Pfam" id="PF08858">
    <property type="entry name" value="IDEAL"/>
    <property type="match status" value="1"/>
</dbReference>
<name>A0A366E954_9BACI</name>
<dbReference type="SMART" id="SM00914">
    <property type="entry name" value="IDEAL"/>
    <property type="match status" value="1"/>
</dbReference>
<protein>
    <submittedName>
        <fullName evidence="2">IDEAL domain-containing protein</fullName>
    </submittedName>
</protein>
<gene>
    <name evidence="2" type="ORF">DES48_105130</name>
</gene>